<dbReference type="EMBL" id="BAABJZ010000076">
    <property type="protein sequence ID" value="GAA4888469.1"/>
    <property type="molecule type" value="Genomic_DNA"/>
</dbReference>
<organism evidence="2 3">
    <name type="scientific">Ferrimonas pelagia</name>
    <dbReference type="NCBI Taxonomy" id="1177826"/>
    <lineage>
        <taxon>Bacteria</taxon>
        <taxon>Pseudomonadati</taxon>
        <taxon>Pseudomonadota</taxon>
        <taxon>Gammaproteobacteria</taxon>
        <taxon>Alteromonadales</taxon>
        <taxon>Ferrimonadaceae</taxon>
        <taxon>Ferrimonas</taxon>
    </lineage>
</organism>
<keyword evidence="1" id="KW-1133">Transmembrane helix</keyword>
<evidence type="ECO:0000313" key="3">
    <source>
        <dbReference type="Proteomes" id="UP001499988"/>
    </source>
</evidence>
<comment type="caution">
    <text evidence="2">The sequence shown here is derived from an EMBL/GenBank/DDBJ whole genome shotgun (WGS) entry which is preliminary data.</text>
</comment>
<gene>
    <name evidence="2" type="ORF">GCM10023333_22260</name>
</gene>
<evidence type="ECO:0000313" key="2">
    <source>
        <dbReference type="EMBL" id="GAA4888469.1"/>
    </source>
</evidence>
<proteinExistence type="predicted"/>
<keyword evidence="3" id="KW-1185">Reference proteome</keyword>
<sequence length="425" mass="49019">MSDYQWTGWGLLPLVLSERQSRPLLSRQPWTHWSEGLDAIQIKDTRRFYTRSTASILRPVKGGRFTLDLAQTDKGCLTLVDEGVTVRLVALQLLIVEGAALIYFHFVSEGTYDAETIARINRTVFAWHPRTHTHSLPDWTDVHGQLNTLRDHLSTLLAIPLDEERDYGEDAFGHELVNCCWVKNTEAVGERSETSDLCVSKLSAGVDLANPRYSLSPKELERLQGQQFCYWRDWRCQFNLNRLVFVDETPGRSSLQLNLCQNHYYLDLFAMVILQRIYLNHFKDELILGAAKERSQLFQRISDFRRRYKVSHMSTYPFAEKLYQYLCDQAGLKEIEEQTFTELDHSHTLWRQEKEETNGSVLLFVSLIAALLLPASSLATIFALNKEQMGLPFWLGSGVITLLTLIFVVLPPLRKYRKEKKQSLG</sequence>
<keyword evidence="1" id="KW-0812">Transmembrane</keyword>
<accession>A0ABP9EVK8</accession>
<evidence type="ECO:0000256" key="1">
    <source>
        <dbReference type="SAM" id="Phobius"/>
    </source>
</evidence>
<keyword evidence="1" id="KW-0472">Membrane</keyword>
<dbReference type="Proteomes" id="UP001499988">
    <property type="component" value="Unassembled WGS sequence"/>
</dbReference>
<feature type="transmembrane region" description="Helical" evidence="1">
    <location>
        <begin position="391"/>
        <end position="413"/>
    </location>
</feature>
<feature type="transmembrane region" description="Helical" evidence="1">
    <location>
        <begin position="361"/>
        <end position="385"/>
    </location>
</feature>
<name>A0ABP9EVK8_9GAMM</name>
<evidence type="ECO:0008006" key="4">
    <source>
        <dbReference type="Google" id="ProtNLM"/>
    </source>
</evidence>
<protein>
    <recommendedName>
        <fullName evidence="4">CorA-like Mg2+ transporter protein</fullName>
    </recommendedName>
</protein>
<reference evidence="3" key="1">
    <citation type="journal article" date="2019" name="Int. J. Syst. Evol. Microbiol.">
        <title>The Global Catalogue of Microorganisms (GCM) 10K type strain sequencing project: providing services to taxonomists for standard genome sequencing and annotation.</title>
        <authorList>
            <consortium name="The Broad Institute Genomics Platform"/>
            <consortium name="The Broad Institute Genome Sequencing Center for Infectious Disease"/>
            <person name="Wu L."/>
            <person name="Ma J."/>
        </authorList>
    </citation>
    <scope>NUCLEOTIDE SEQUENCE [LARGE SCALE GENOMIC DNA]</scope>
    <source>
        <strain evidence="3">JCM 18401</strain>
    </source>
</reference>
<dbReference type="RefSeq" id="WP_345335466.1">
    <property type="nucleotide sequence ID" value="NZ_BAABJZ010000076.1"/>
</dbReference>